<sequence length="83" mass="9580">MTTTVVKHSFYKIEIDTVDAPQQPIIYFRKEGKCTTAKGMDRQHNRIVNETVEAWRPFSQQIRRYTVSRVPADVVVGGEIRNA</sequence>
<dbReference type="KEGG" id="vg:24171233"/>
<evidence type="ECO:0000313" key="1">
    <source>
        <dbReference type="EMBL" id="AIX23950.1"/>
    </source>
</evidence>
<organism evidence="1 2">
    <name type="scientific">Synechococcus phage ACG-2014j</name>
    <dbReference type="NCBI Taxonomy" id="1493514"/>
    <lineage>
        <taxon>Viruses</taxon>
        <taxon>Duplodnaviria</taxon>
        <taxon>Heunggongvirae</taxon>
        <taxon>Uroviricota</taxon>
        <taxon>Caudoviricetes</taxon>
        <taxon>Pantevenvirales</taxon>
        <taxon>Kyanoviridae</taxon>
        <taxon>Potamoivirus</taxon>
        <taxon>Potamoivirus tusconj</taxon>
    </lineage>
</organism>
<dbReference type="OrthoDB" id="20210at10239"/>
<evidence type="ECO:0000313" key="2">
    <source>
        <dbReference type="Proteomes" id="UP000033008"/>
    </source>
</evidence>
<dbReference type="RefSeq" id="YP_009134037.1">
    <property type="nucleotide sequence ID" value="NC_026926.1"/>
</dbReference>
<dbReference type="GeneID" id="24171233"/>
<proteinExistence type="predicted"/>
<reference evidence="1 2" key="1">
    <citation type="submission" date="2013-12" db="EMBL/GenBank/DDBJ databases">
        <title>Ecological redundancy of diverse viral populations within a natural community.</title>
        <authorList>
            <person name="Gregory A.C."/>
            <person name="LaButti K."/>
            <person name="Copeland A."/>
            <person name="Woyke T."/>
            <person name="Sullivan M.B."/>
        </authorList>
    </citation>
    <scope>NUCLEOTIDE SEQUENCE [LARGE SCALE GENOMIC DNA]</scope>
    <source>
        <strain evidence="1">Syn7803US103</strain>
    </source>
</reference>
<protein>
    <submittedName>
        <fullName evidence="1">Uncharacterized protein</fullName>
    </submittedName>
</protein>
<accession>A0A0E3FCH8</accession>
<gene>
    <name evidence="1" type="ORF">Syn7803US103_55</name>
</gene>
<name>A0A0E3FCH8_9CAUD</name>
<dbReference type="Proteomes" id="UP000033008">
    <property type="component" value="Segment"/>
</dbReference>
<dbReference type="EMBL" id="KJ019069">
    <property type="protein sequence ID" value="AIX23950.1"/>
    <property type="molecule type" value="Genomic_DNA"/>
</dbReference>